<dbReference type="GO" id="GO:0000712">
    <property type="term" value="P:resolution of meiotic recombination intermediates"/>
    <property type="evidence" value="ECO:0007669"/>
    <property type="project" value="TreeGrafter"/>
</dbReference>
<evidence type="ECO:0000256" key="2">
    <source>
        <dbReference type="ARBA" id="ARBA00018987"/>
    </source>
</evidence>
<evidence type="ECO:0000259" key="4">
    <source>
        <dbReference type="Pfam" id="PF08585"/>
    </source>
</evidence>
<feature type="compositionally biased region" description="Polar residues" evidence="3">
    <location>
        <begin position="284"/>
        <end position="301"/>
    </location>
</feature>
<evidence type="ECO:0000256" key="1">
    <source>
        <dbReference type="ARBA" id="ARBA00006395"/>
    </source>
</evidence>
<feature type="compositionally biased region" description="Low complexity" evidence="3">
    <location>
        <begin position="563"/>
        <end position="584"/>
    </location>
</feature>
<feature type="compositionally biased region" description="Acidic residues" evidence="3">
    <location>
        <begin position="119"/>
        <end position="133"/>
    </location>
</feature>
<feature type="region of interest" description="Disordered" evidence="3">
    <location>
        <begin position="657"/>
        <end position="682"/>
    </location>
</feature>
<organism evidence="6 7">
    <name type="scientific">Leucocoprinus leucothites</name>
    <dbReference type="NCBI Taxonomy" id="201217"/>
    <lineage>
        <taxon>Eukaryota</taxon>
        <taxon>Fungi</taxon>
        <taxon>Dikarya</taxon>
        <taxon>Basidiomycota</taxon>
        <taxon>Agaricomycotina</taxon>
        <taxon>Agaricomycetes</taxon>
        <taxon>Agaricomycetidae</taxon>
        <taxon>Agaricales</taxon>
        <taxon>Agaricineae</taxon>
        <taxon>Agaricaceae</taxon>
        <taxon>Leucocoprinus</taxon>
    </lineage>
</organism>
<feature type="compositionally biased region" description="Low complexity" evidence="3">
    <location>
        <begin position="408"/>
        <end position="430"/>
    </location>
</feature>
<evidence type="ECO:0000259" key="5">
    <source>
        <dbReference type="Pfam" id="PF21000"/>
    </source>
</evidence>
<dbReference type="Pfam" id="PF08585">
    <property type="entry name" value="RMI1_N_C"/>
    <property type="match status" value="1"/>
</dbReference>
<feature type="domain" description="RMI1 N-terminal" evidence="5">
    <location>
        <begin position="14"/>
        <end position="64"/>
    </location>
</feature>
<dbReference type="PANTHER" id="PTHR14790:SF15">
    <property type="entry name" value="RECQ-MEDIATED GENOME INSTABILITY PROTEIN 1"/>
    <property type="match status" value="1"/>
</dbReference>
<dbReference type="InterPro" id="IPR049363">
    <property type="entry name" value="RMI1_N"/>
</dbReference>
<evidence type="ECO:0000313" key="7">
    <source>
        <dbReference type="Proteomes" id="UP000559027"/>
    </source>
</evidence>
<feature type="compositionally biased region" description="Basic and acidic residues" evidence="3">
    <location>
        <begin position="514"/>
        <end position="525"/>
    </location>
</feature>
<dbReference type="InterPro" id="IPR042470">
    <property type="entry name" value="RMI1_N_C_sf"/>
</dbReference>
<name>A0A8H5G685_9AGAR</name>
<feature type="compositionally biased region" description="Polar residues" evidence="3">
    <location>
        <begin position="231"/>
        <end position="242"/>
    </location>
</feature>
<dbReference type="GO" id="GO:0000724">
    <property type="term" value="P:double-strand break repair via homologous recombination"/>
    <property type="evidence" value="ECO:0007669"/>
    <property type="project" value="TreeGrafter"/>
</dbReference>
<dbReference type="EMBL" id="JAACJO010000004">
    <property type="protein sequence ID" value="KAF5359194.1"/>
    <property type="molecule type" value="Genomic_DNA"/>
</dbReference>
<feature type="region of interest" description="Disordered" evidence="3">
    <location>
        <begin position="223"/>
        <end position="301"/>
    </location>
</feature>
<sequence>MAEPLPPPHIAQYLQRRFPRPRVDPEWLQGCYEWLISQPGADDSSQKFLNDVELQLLQSDLRDSMINGTGLPPVVQSDQRLTGSAVLVETAAITEIAHSAYQLDQIRAAREERMRLGQTDEDGEDEGDLEVEGEGPMPKYPRGMLKFELSDGTTTLRAIEYRSIPEISLGKTPLGFKMLLKNPLMRHGIIFLEPNTVELLGHQTIDRELLQSSDFKRGLRVRLGLPDQPENDPQQPVAQQTIPEIPQAPPLRSPLREISPPPDLPPNPTYNDDANLEPRRRKLPSTNTTAVPTQASTAPSATLVASQFPTTTSQYFSNSATSSVTANTGLNGLNLGLTTAQASQAPAQDEHDDDEEAMYSYFDSAIFLEAPDTFGPDENAAPPPPAVVAQSSTSSKPIQPQPSRMGMTSSSTTTLSSSSASTKPTPTTRSLVPEDSIEIVSFTSSQAPPNSQPPAQTQSRGKGKGKGKEKVTSSNRGSSSGPVIDVSGDLDLDLDPLFLKDSDEVEPMQYADAEFQRQQRKEFTRKSGSGSPTSSVVDSASARHGGGRGQGRPIKPLPKPRKSLQSSQGSSQPQNSQSRSQSQSREVIEIGSDSSSSSSPRIPDAKLFPKARGGRGGNIDFLDDDGDFNDEEEEQYDKENMPVMTRHVRRKIASSEGVGLSGGIFGSGRRQGADVIELSDED</sequence>
<dbReference type="SMART" id="SM01161">
    <property type="entry name" value="DUF1767"/>
    <property type="match status" value="1"/>
</dbReference>
<gene>
    <name evidence="6" type="ORF">D9756_003111</name>
</gene>
<comment type="caution">
    <text evidence="6">The sequence shown here is derived from an EMBL/GenBank/DDBJ whole genome shotgun (WGS) entry which is preliminary data.</text>
</comment>
<feature type="domain" description="RecQ mediated genome instability protein 1 OB-fold" evidence="4">
    <location>
        <begin position="81"/>
        <end position="203"/>
    </location>
</feature>
<comment type="similarity">
    <text evidence="1">Belongs to the RMI1 family.</text>
</comment>
<feature type="region of interest" description="Disordered" evidence="3">
    <location>
        <begin position="371"/>
        <end position="630"/>
    </location>
</feature>
<feature type="compositionally biased region" description="Acidic residues" evidence="3">
    <location>
        <begin position="621"/>
        <end position="630"/>
    </location>
</feature>
<dbReference type="GO" id="GO:0016604">
    <property type="term" value="C:nuclear body"/>
    <property type="evidence" value="ECO:0007669"/>
    <property type="project" value="TreeGrafter"/>
</dbReference>
<keyword evidence="7" id="KW-1185">Reference proteome</keyword>
<feature type="compositionally biased region" description="Polar residues" evidence="3">
    <location>
        <begin position="390"/>
        <end position="402"/>
    </location>
</feature>
<dbReference type="Proteomes" id="UP000559027">
    <property type="component" value="Unassembled WGS sequence"/>
</dbReference>
<reference evidence="6 7" key="1">
    <citation type="journal article" date="2020" name="ISME J.">
        <title>Uncovering the hidden diversity of litter-decomposition mechanisms in mushroom-forming fungi.</title>
        <authorList>
            <person name="Floudas D."/>
            <person name="Bentzer J."/>
            <person name="Ahren D."/>
            <person name="Johansson T."/>
            <person name="Persson P."/>
            <person name="Tunlid A."/>
        </authorList>
    </citation>
    <scope>NUCLEOTIDE SEQUENCE [LARGE SCALE GENOMIC DNA]</scope>
    <source>
        <strain evidence="6 7">CBS 146.42</strain>
    </source>
</reference>
<dbReference type="InterPro" id="IPR013894">
    <property type="entry name" value="RMI1_OB"/>
</dbReference>
<dbReference type="Gene3D" id="2.40.50.770">
    <property type="entry name" value="RecQ-mediated genome instability protein Rmi1, C-terminal domain"/>
    <property type="match status" value="1"/>
</dbReference>
<feature type="compositionally biased region" description="Pro residues" evidence="3">
    <location>
        <begin position="259"/>
        <end position="268"/>
    </location>
</feature>
<dbReference type="GO" id="GO:0031422">
    <property type="term" value="C:RecQ family helicase-topoisomerase III complex"/>
    <property type="evidence" value="ECO:0007669"/>
    <property type="project" value="TreeGrafter"/>
</dbReference>
<dbReference type="OrthoDB" id="341511at2759"/>
<evidence type="ECO:0000256" key="3">
    <source>
        <dbReference type="SAM" id="MobiDB-lite"/>
    </source>
</evidence>
<dbReference type="AlphaFoldDB" id="A0A8H5G685"/>
<feature type="compositionally biased region" description="Low complexity" evidence="3">
    <location>
        <begin position="443"/>
        <end position="459"/>
    </location>
</feature>
<feature type="compositionally biased region" description="Polar residues" evidence="3">
    <location>
        <begin position="526"/>
        <end position="538"/>
    </location>
</feature>
<accession>A0A8H5G685</accession>
<feature type="region of interest" description="Disordered" evidence="3">
    <location>
        <begin position="115"/>
        <end position="142"/>
    </location>
</feature>
<feature type="compositionally biased region" description="Polar residues" evidence="3">
    <location>
        <begin position="472"/>
        <end position="481"/>
    </location>
</feature>
<evidence type="ECO:0000313" key="6">
    <source>
        <dbReference type="EMBL" id="KAF5359194.1"/>
    </source>
</evidence>
<dbReference type="PANTHER" id="PTHR14790">
    <property type="entry name" value="RECQ-MEDIATED GENOME INSTABILITY PROTEIN 1 RMI1"/>
    <property type="match status" value="1"/>
</dbReference>
<proteinExistence type="inferred from homology"/>
<protein>
    <recommendedName>
        <fullName evidence="2">RecQ-mediated genome instability protein 1</fullName>
    </recommendedName>
</protein>
<dbReference type="Pfam" id="PF21000">
    <property type="entry name" value="RMI1_N_N"/>
    <property type="match status" value="1"/>
</dbReference>